<evidence type="ECO:0000259" key="1">
    <source>
        <dbReference type="PROSITE" id="PS51186"/>
    </source>
</evidence>
<dbReference type="Gene3D" id="3.40.630.30">
    <property type="match status" value="1"/>
</dbReference>
<dbReference type="Pfam" id="PF00583">
    <property type="entry name" value="Acetyltransf_1"/>
    <property type="match status" value="1"/>
</dbReference>
<organism evidence="2 3">
    <name type="scientific">Salinicoccus roseus</name>
    <dbReference type="NCBI Taxonomy" id="45670"/>
    <lineage>
        <taxon>Bacteria</taxon>
        <taxon>Bacillati</taxon>
        <taxon>Bacillota</taxon>
        <taxon>Bacilli</taxon>
        <taxon>Bacillales</taxon>
        <taxon>Staphylococcaceae</taxon>
        <taxon>Salinicoccus</taxon>
    </lineage>
</organism>
<sequence length="164" mass="18827">MEIRQLKEEDAEQFLELNKQLDDTGYMLYGPGERQMNVEEQRKTIAQMKGDPSAHFLVAVEDESLMGFIAVLRGKLKRNSHSAYLVLGVDKNYRGEGVASALFEEVFSWSQIQGVSRLELTVIKHNHPAFNLYSKMGFILEGEKVRSLMIDGEPVNEYYMYKLL</sequence>
<protein>
    <submittedName>
        <fullName evidence="2">GNAT family N-acetyltransferase</fullName>
    </submittedName>
</protein>
<dbReference type="GO" id="GO:0016747">
    <property type="term" value="F:acyltransferase activity, transferring groups other than amino-acyl groups"/>
    <property type="evidence" value="ECO:0007669"/>
    <property type="project" value="InterPro"/>
</dbReference>
<name>A0A265E562_9STAP</name>
<dbReference type="InterPro" id="IPR000182">
    <property type="entry name" value="GNAT_dom"/>
</dbReference>
<dbReference type="Proteomes" id="UP000216682">
    <property type="component" value="Unassembled WGS sequence"/>
</dbReference>
<dbReference type="EMBL" id="NPEZ01000004">
    <property type="protein sequence ID" value="OZT76729.1"/>
    <property type="molecule type" value="Genomic_DNA"/>
</dbReference>
<keyword evidence="2" id="KW-0808">Transferase</keyword>
<evidence type="ECO:0000313" key="3">
    <source>
        <dbReference type="Proteomes" id="UP000216682"/>
    </source>
</evidence>
<dbReference type="CDD" id="cd04301">
    <property type="entry name" value="NAT_SF"/>
    <property type="match status" value="1"/>
</dbReference>
<dbReference type="InterPro" id="IPR016181">
    <property type="entry name" value="Acyl_CoA_acyltransferase"/>
</dbReference>
<accession>A0A265E562</accession>
<dbReference type="AlphaFoldDB" id="A0A265E562"/>
<proteinExistence type="predicted"/>
<reference evidence="2 3" key="1">
    <citation type="submission" date="2017-07" db="EMBL/GenBank/DDBJ databases">
        <title>Shotgun whole genome sequences of three halophilic bacterial isolates.</title>
        <authorList>
            <person name="Pozzo T."/>
            <person name="Higdon S.M."/>
            <person name="Quillaguaman J."/>
        </authorList>
    </citation>
    <scope>NUCLEOTIDE SEQUENCE [LARGE SCALE GENOMIC DNA]</scope>
    <source>
        <strain evidence="2 3">BU-1</strain>
    </source>
</reference>
<dbReference type="RefSeq" id="WP_094906851.1">
    <property type="nucleotide sequence ID" value="NZ_NPEZ01000004.1"/>
</dbReference>
<feature type="domain" description="N-acetyltransferase" evidence="1">
    <location>
        <begin position="1"/>
        <end position="164"/>
    </location>
</feature>
<comment type="caution">
    <text evidence="2">The sequence shown here is derived from an EMBL/GenBank/DDBJ whole genome shotgun (WGS) entry which is preliminary data.</text>
</comment>
<dbReference type="SUPFAM" id="SSF55729">
    <property type="entry name" value="Acyl-CoA N-acyltransferases (Nat)"/>
    <property type="match status" value="1"/>
</dbReference>
<gene>
    <name evidence="2" type="ORF">CFN03_09710</name>
</gene>
<evidence type="ECO:0000313" key="2">
    <source>
        <dbReference type="EMBL" id="OZT76729.1"/>
    </source>
</evidence>
<dbReference type="PANTHER" id="PTHR43072">
    <property type="entry name" value="N-ACETYLTRANSFERASE"/>
    <property type="match status" value="1"/>
</dbReference>
<dbReference type="PROSITE" id="PS51186">
    <property type="entry name" value="GNAT"/>
    <property type="match status" value="1"/>
</dbReference>